<evidence type="ECO:0000256" key="4">
    <source>
        <dbReference type="ARBA" id="ARBA00022614"/>
    </source>
</evidence>
<keyword evidence="13" id="KW-1185">Reference proteome</keyword>
<feature type="transmembrane region" description="Helical" evidence="11">
    <location>
        <begin position="566"/>
        <end position="587"/>
    </location>
</feature>
<dbReference type="PROSITE" id="PS51450">
    <property type="entry name" value="LRR"/>
    <property type="match status" value="1"/>
</dbReference>
<dbReference type="SMART" id="SM00369">
    <property type="entry name" value="LRR_TYP"/>
    <property type="match status" value="10"/>
</dbReference>
<organism evidence="12 13">
    <name type="scientific">Amborella trichopoda</name>
    <dbReference type="NCBI Taxonomy" id="13333"/>
    <lineage>
        <taxon>Eukaryota</taxon>
        <taxon>Viridiplantae</taxon>
        <taxon>Streptophyta</taxon>
        <taxon>Embryophyta</taxon>
        <taxon>Tracheophyta</taxon>
        <taxon>Spermatophyta</taxon>
        <taxon>Magnoliopsida</taxon>
        <taxon>Amborellales</taxon>
        <taxon>Amborellaceae</taxon>
        <taxon>Amborella</taxon>
    </lineage>
</organism>
<dbReference type="Gene3D" id="3.80.10.10">
    <property type="entry name" value="Ribonuclease Inhibitor"/>
    <property type="match status" value="3"/>
</dbReference>
<comment type="similarity">
    <text evidence="2">Belongs to the RLP family.</text>
</comment>
<gene>
    <name evidence="12" type="ORF">AMTR_s00009p00258930</name>
</gene>
<dbReference type="GO" id="GO:0005886">
    <property type="term" value="C:plasma membrane"/>
    <property type="evidence" value="ECO:0007669"/>
    <property type="project" value="UniProtKB-SubCell"/>
</dbReference>
<dbReference type="FunFam" id="3.80.10.10:FF:000383">
    <property type="entry name" value="Leucine-rich repeat receptor protein kinase EMS1"/>
    <property type="match status" value="2"/>
</dbReference>
<dbReference type="Pfam" id="PF00560">
    <property type="entry name" value="LRR_1"/>
    <property type="match status" value="7"/>
</dbReference>
<dbReference type="STRING" id="13333.W1NI09"/>
<dbReference type="InterPro" id="IPR046956">
    <property type="entry name" value="RLP23-like"/>
</dbReference>
<comment type="subcellular location">
    <subcellularLocation>
        <location evidence="1">Cell membrane</location>
        <topology evidence="1">Single-pass type I membrane protein</topology>
    </subcellularLocation>
</comment>
<dbReference type="SUPFAM" id="SSF52047">
    <property type="entry name" value="RNI-like"/>
    <property type="match status" value="2"/>
</dbReference>
<evidence type="ECO:0000256" key="3">
    <source>
        <dbReference type="ARBA" id="ARBA00022475"/>
    </source>
</evidence>
<keyword evidence="5 11" id="KW-0812">Transmembrane</keyword>
<accession>W1NI09</accession>
<proteinExistence type="inferred from homology"/>
<evidence type="ECO:0000256" key="7">
    <source>
        <dbReference type="ARBA" id="ARBA00022737"/>
    </source>
</evidence>
<protein>
    <recommendedName>
        <fullName evidence="14">Leucine-rich repeat-containing N-terminal plant-type domain-containing protein</fullName>
    </recommendedName>
</protein>
<dbReference type="AlphaFoldDB" id="W1NI09"/>
<evidence type="ECO:0000256" key="9">
    <source>
        <dbReference type="ARBA" id="ARBA00023136"/>
    </source>
</evidence>
<dbReference type="OMA" id="TIQVETC"/>
<keyword evidence="9 11" id="KW-0472">Membrane</keyword>
<keyword evidence="8 11" id="KW-1133">Transmembrane helix</keyword>
<dbReference type="HOGENOM" id="CLU_000288_18_3_1"/>
<dbReference type="Gramene" id="ERM95118">
    <property type="protein sequence ID" value="ERM95118"/>
    <property type="gene ID" value="AMTR_s00009p00258930"/>
</dbReference>
<evidence type="ECO:0000256" key="10">
    <source>
        <dbReference type="ARBA" id="ARBA00023180"/>
    </source>
</evidence>
<evidence type="ECO:0000313" key="12">
    <source>
        <dbReference type="EMBL" id="ERM95118.1"/>
    </source>
</evidence>
<evidence type="ECO:0000256" key="2">
    <source>
        <dbReference type="ARBA" id="ARBA00009592"/>
    </source>
</evidence>
<evidence type="ECO:0000256" key="11">
    <source>
        <dbReference type="SAM" id="Phobius"/>
    </source>
</evidence>
<evidence type="ECO:0000256" key="6">
    <source>
        <dbReference type="ARBA" id="ARBA00022729"/>
    </source>
</evidence>
<keyword evidence="3" id="KW-1003">Cell membrane</keyword>
<dbReference type="PANTHER" id="PTHR48063:SF16">
    <property type="entry name" value="LRR RECEPTOR-LIKE SERINE_THREONINE-PROTEIN KINASE GSO1"/>
    <property type="match status" value="1"/>
</dbReference>
<dbReference type="FunFam" id="3.80.10.10:FF:000213">
    <property type="entry name" value="Tyrosine-sulfated glycopeptide receptor 1"/>
    <property type="match status" value="1"/>
</dbReference>
<dbReference type="EMBL" id="KI397501">
    <property type="protein sequence ID" value="ERM95118.1"/>
    <property type="molecule type" value="Genomic_DNA"/>
</dbReference>
<sequence length="626" mass="69871">MESLTYLYLSDSALTDFPAFVFRCKNLVLLDLSLNGLSGPIPIQKLSSLKNLKVLNFRNNSFQGHIPAELLNLTKLQVLRLSENNLTGFIPHEIGFIFGLHKLDLSYNPLLGGPIPASLGQLWALEELSLYHCGLNSGIPAHLFLNWTTLTFLDLSENKFEMLNISSSIDLRHQICQGMKLLPELLKHCTSTVTIQVETCYLTMNTTMTYAKLPNLGSVDLSNNQFSGCIPENIGEVMPKLMVLALYNNNISGTIPTSIGDMISLYALDLSRNKIMGSIPTYLSNLEDLQSLVLRNNRLSGEIPSLKNCSKLQILDLSENQLSGYIPSWIGQSLTSLRVLSIRSNKFTGTIPKTMSILYSLQVLDAAENCLSGTIPDIFINFTAMTITEKMADNNYDRNHMFYYVVSIDIVAKGAMMDYTNFLSLVTCIDLSRNNFSGRIPESLTKLIGLRVLNLSRNNLIGKIPQKINQLQELESLDLSDNQLSGAIPLNMSSMSSLGALNLSYNNLSGLVPYAGHMITFDASTYYGNEDLCGPPLPKTCDSHELVPRFNNDEDLRTGPPEVRQFWISVGLGFGTGFGGWFSILAIKRKWNNAVLKVMDFIVEILITRLQHFFGRRNRCCLYNQF</sequence>
<dbReference type="InterPro" id="IPR032675">
    <property type="entry name" value="LRR_dom_sf"/>
</dbReference>
<evidence type="ECO:0000256" key="8">
    <source>
        <dbReference type="ARBA" id="ARBA00022989"/>
    </source>
</evidence>
<reference evidence="13" key="1">
    <citation type="journal article" date="2013" name="Science">
        <title>The Amborella genome and the evolution of flowering plants.</title>
        <authorList>
            <consortium name="Amborella Genome Project"/>
        </authorList>
    </citation>
    <scope>NUCLEOTIDE SEQUENCE [LARGE SCALE GENOMIC DNA]</scope>
</reference>
<evidence type="ECO:0000256" key="5">
    <source>
        <dbReference type="ARBA" id="ARBA00022692"/>
    </source>
</evidence>
<dbReference type="PRINTS" id="PR00019">
    <property type="entry name" value="LEURICHRPT"/>
</dbReference>
<keyword evidence="10" id="KW-0325">Glycoprotein</keyword>
<dbReference type="InterPro" id="IPR001611">
    <property type="entry name" value="Leu-rich_rpt"/>
</dbReference>
<dbReference type="eggNOG" id="KOG0619">
    <property type="taxonomic scope" value="Eukaryota"/>
</dbReference>
<dbReference type="PANTHER" id="PTHR48063">
    <property type="entry name" value="LRR RECEPTOR-LIKE KINASE"/>
    <property type="match status" value="1"/>
</dbReference>
<dbReference type="Proteomes" id="UP000017836">
    <property type="component" value="Unassembled WGS sequence"/>
</dbReference>
<dbReference type="InterPro" id="IPR003591">
    <property type="entry name" value="Leu-rich_rpt_typical-subtyp"/>
</dbReference>
<keyword evidence="6" id="KW-0732">Signal</keyword>
<dbReference type="Pfam" id="PF13855">
    <property type="entry name" value="LRR_8"/>
    <property type="match status" value="2"/>
</dbReference>
<evidence type="ECO:0000256" key="1">
    <source>
        <dbReference type="ARBA" id="ARBA00004251"/>
    </source>
</evidence>
<keyword evidence="4" id="KW-0433">Leucine-rich repeat</keyword>
<keyword evidence="7" id="KW-0677">Repeat</keyword>
<evidence type="ECO:0000313" key="13">
    <source>
        <dbReference type="Proteomes" id="UP000017836"/>
    </source>
</evidence>
<name>W1NI09_AMBTC</name>
<evidence type="ECO:0008006" key="14">
    <source>
        <dbReference type="Google" id="ProtNLM"/>
    </source>
</evidence>